<dbReference type="InParanoid" id="A0A0V1B4U2"/>
<gene>
    <name evidence="2" type="ORF">T01_3994</name>
</gene>
<evidence type="ECO:0000313" key="3">
    <source>
        <dbReference type="Proteomes" id="UP000054776"/>
    </source>
</evidence>
<name>A0A0V1B4U2_TRISP</name>
<comment type="caution">
    <text evidence="2">The sequence shown here is derived from an EMBL/GenBank/DDBJ whole genome shotgun (WGS) entry which is preliminary data.</text>
</comment>
<accession>A0A0V1B4U2</accession>
<reference evidence="2 3" key="1">
    <citation type="submission" date="2015-01" db="EMBL/GenBank/DDBJ databases">
        <title>Evolution of Trichinella species and genotypes.</title>
        <authorList>
            <person name="Korhonen P.K."/>
            <person name="Edoardo P."/>
            <person name="Giuseppe L.R."/>
            <person name="Gasser R.B."/>
        </authorList>
    </citation>
    <scope>NUCLEOTIDE SEQUENCE [LARGE SCALE GENOMIC DNA]</scope>
    <source>
        <strain evidence="2">ISS3</strain>
    </source>
</reference>
<evidence type="ECO:0000313" key="2">
    <source>
        <dbReference type="EMBL" id="KRY32043.1"/>
    </source>
</evidence>
<dbReference type="EMBL" id="JYDH01000106">
    <property type="protein sequence ID" value="KRY32043.1"/>
    <property type="molecule type" value="Genomic_DNA"/>
</dbReference>
<proteinExistence type="predicted"/>
<protein>
    <submittedName>
        <fullName evidence="2">Uncharacterized protein</fullName>
    </submittedName>
</protein>
<keyword evidence="3" id="KW-1185">Reference proteome</keyword>
<organism evidence="2 3">
    <name type="scientific">Trichinella spiralis</name>
    <name type="common">Trichina worm</name>
    <dbReference type="NCBI Taxonomy" id="6334"/>
    <lineage>
        <taxon>Eukaryota</taxon>
        <taxon>Metazoa</taxon>
        <taxon>Ecdysozoa</taxon>
        <taxon>Nematoda</taxon>
        <taxon>Enoplea</taxon>
        <taxon>Dorylaimia</taxon>
        <taxon>Trichinellida</taxon>
        <taxon>Trichinellidae</taxon>
        <taxon>Trichinella</taxon>
    </lineage>
</organism>
<dbReference type="AlphaFoldDB" id="A0A0V1B4U2"/>
<dbReference type="Proteomes" id="UP000054776">
    <property type="component" value="Unassembled WGS sequence"/>
</dbReference>
<feature type="region of interest" description="Disordered" evidence="1">
    <location>
        <begin position="23"/>
        <end position="71"/>
    </location>
</feature>
<evidence type="ECO:0000256" key="1">
    <source>
        <dbReference type="SAM" id="MobiDB-lite"/>
    </source>
</evidence>
<sequence>MFVSFEKKKQFLQLIFPNNNCTVRNGEPSVSEKRKSKQIPRKRKSEDKFENITKNPTRLKGPARFGEVLNH</sequence>
<feature type="compositionally biased region" description="Basic residues" evidence="1">
    <location>
        <begin position="34"/>
        <end position="43"/>
    </location>
</feature>